<sequence length="1096" mass="117020">MRCSVARSTAPAASAPFHVKRGPQLNLQGVLHLGGWLLLAFLSFTQPWGLTAADTKHDLAANPAGFLGGTLHAWTDIFTLGQLQNQAYGYLFPQGFFFLLTDFLPDWVAQRLWWLIVLGVGYSGFLLLVSRLGIGSVPFRVLAALLFALSPRTLTTLGAISSESWPVMLAPWVILPLLGPLGIRAVALAVLPVAAMGAVNATATLAACVPAGIVLIWRILHRAPWGWRALGLWLLGCLAVSIWWIGPLLVLGRYSAPFTDFIESSYVTTRWLNPLEILRGTTSWSPFVDTEREAGNLLVSEPVFVLATVVVAALGLAGLSLLIRNRSSHAGLWVGMLLTGFLILGMAHGPLGTTWLAFLDGAGAALRNLHKFDPLVRIPLMVGIAALGSVLRLPSSWAVVRKRAFPARRMAVAGLVILIGLGATSPAWTGRLLPRGAYEEVPVYWQEAADFLSQNTAGTRTLIYPESSFARQDWGWTRDEPVQPLLHVPWAVRDAVPLIEPEAIRGLDGVMAVLEEDPASGAASLRRLGIGAVLVRQDLAADPDTASRAIEELPGERYTFGEIEVIMIDPAADMAVTSAAPVQVAGGGESLALLDSIFGPGPRELVAEDAEIVTDTPMLSVRNYGTLEGAVSAPLASLAEGADVRNAVKDYPSAGPFTYVEEIGGQVLASSSAADATSFGGADPAHSVTAAVDRQTDTAWFPTPGTAEGQWLELRGDFPDPVLEITTTEDTTLVISSGTAATEVEVSAGEQATIRVPGGATEAVRVTLKGQTGISEIGLVGHQLERMVTVPDTSVSVRHFLFQRMFVDTGVLIRSFSTPRNMSFELALPDEGSVFIDEKEFWDGDLVELEAGQHELRTHQTWVSLKEPDFDPSPAFQDLRAGEEIPAAEDERLLLTGRSWNSGLEAAIKGVDLEPRRIDAGAQGFVIPPGVQGPVKFSFAGDSAYQASLFLGGALGILSVLAAVAVATLRRPGFVGEERAPGWFRWVGLASGVLALTAVAGWPALLIIVLAWAIMRFTIIPLWLLASAPILMAGAWLARSPWPMVGYAGDNPMVGWVCVLGLAALLLATADTFWDSPPPGIPSPTPNNKNDEEPDE</sequence>
<feature type="compositionally biased region" description="Pro residues" evidence="1">
    <location>
        <begin position="1076"/>
        <end position="1085"/>
    </location>
</feature>
<evidence type="ECO:0000313" key="4">
    <source>
        <dbReference type="EMBL" id="QGU08494.1"/>
    </source>
</evidence>
<keyword evidence="2" id="KW-0812">Transmembrane</keyword>
<evidence type="ECO:0000256" key="1">
    <source>
        <dbReference type="SAM" id="MobiDB-lite"/>
    </source>
</evidence>
<keyword evidence="5" id="KW-1185">Reference proteome</keyword>
<feature type="transmembrane region" description="Helical" evidence="2">
    <location>
        <begin position="989"/>
        <end position="1014"/>
    </location>
</feature>
<dbReference type="Pfam" id="PF11847">
    <property type="entry name" value="GT-C_AftD"/>
    <property type="match status" value="1"/>
</dbReference>
<feature type="transmembrane region" description="Helical" evidence="2">
    <location>
        <begin position="172"/>
        <end position="195"/>
    </location>
</feature>
<feature type="transmembrane region" description="Helical" evidence="2">
    <location>
        <begin position="378"/>
        <end position="399"/>
    </location>
</feature>
<gene>
    <name evidence="4" type="primary">aftD</name>
    <name evidence="4" type="ORF">COCCU_12975</name>
</gene>
<dbReference type="EC" id="2.4.2.47" evidence="4"/>
<reference evidence="4 5" key="1">
    <citation type="submission" date="2019-11" db="EMBL/GenBank/DDBJ databases">
        <title>Complete genome sequence of Corynebacterium kalinowskii 1959, a novel Corynebacterium species isolated from soil of a small paddock in Vilsendorf, Germany.</title>
        <authorList>
            <person name="Schaffert L."/>
            <person name="Ruwe M."/>
            <person name="Milse J."/>
            <person name="Hanuschka K."/>
            <person name="Ortseifen V."/>
            <person name="Droste J."/>
            <person name="Brandt D."/>
            <person name="Schlueter L."/>
            <person name="Kutter Y."/>
            <person name="Vinke S."/>
            <person name="Viehoefer P."/>
            <person name="Jacob L."/>
            <person name="Luebke N.-C."/>
            <person name="Schulte-Berndt E."/>
            <person name="Hain C."/>
            <person name="Linder M."/>
            <person name="Schmidt P."/>
            <person name="Wollenschlaeger L."/>
            <person name="Luttermann T."/>
            <person name="Thieme E."/>
            <person name="Hassa J."/>
            <person name="Haak M."/>
            <person name="Wittchen M."/>
            <person name="Mentz A."/>
            <person name="Persicke M."/>
            <person name="Busche T."/>
            <person name="Ruckert C."/>
        </authorList>
    </citation>
    <scope>NUCLEOTIDE SEQUENCE [LARGE SCALE GENOMIC DNA]</scope>
    <source>
        <strain evidence="4 5">2039</strain>
    </source>
</reference>
<keyword evidence="4" id="KW-0328">Glycosyltransferase</keyword>
<feature type="transmembrane region" description="Helical" evidence="2">
    <location>
        <begin position="411"/>
        <end position="428"/>
    </location>
</feature>
<evidence type="ECO:0000313" key="5">
    <source>
        <dbReference type="Proteomes" id="UP000424462"/>
    </source>
</evidence>
<dbReference type="AlphaFoldDB" id="A0A6B8W4K6"/>
<feature type="region of interest" description="Disordered" evidence="1">
    <location>
        <begin position="1076"/>
        <end position="1096"/>
    </location>
</feature>
<evidence type="ECO:0000256" key="2">
    <source>
        <dbReference type="SAM" id="Phobius"/>
    </source>
</evidence>
<evidence type="ECO:0000259" key="3">
    <source>
        <dbReference type="Pfam" id="PF11847"/>
    </source>
</evidence>
<keyword evidence="2" id="KW-1133">Transmembrane helix</keyword>
<accession>A0A6B8W4K6</accession>
<feature type="transmembrane region" description="Helical" evidence="2">
    <location>
        <begin position="201"/>
        <end position="220"/>
    </location>
</feature>
<proteinExistence type="predicted"/>
<feature type="domain" description="Alpha-(1-&gt;3)-arabinofuranosyltransferase N-terminal GT-C" evidence="3">
    <location>
        <begin position="39"/>
        <end position="637"/>
    </location>
</feature>
<dbReference type="Proteomes" id="UP000424462">
    <property type="component" value="Chromosome"/>
</dbReference>
<feature type="transmembrane region" description="Helical" evidence="2">
    <location>
        <begin position="1020"/>
        <end position="1042"/>
    </location>
</feature>
<feature type="transmembrane region" description="Helical" evidence="2">
    <location>
        <begin position="30"/>
        <end position="49"/>
    </location>
</feature>
<feature type="transmembrane region" description="Helical" evidence="2">
    <location>
        <begin position="112"/>
        <end position="133"/>
    </location>
</feature>
<dbReference type="EMBL" id="CP046455">
    <property type="protein sequence ID" value="QGU08494.1"/>
    <property type="molecule type" value="Genomic_DNA"/>
</dbReference>
<feature type="transmembrane region" description="Helical" evidence="2">
    <location>
        <begin position="949"/>
        <end position="969"/>
    </location>
</feature>
<dbReference type="InterPro" id="IPR021798">
    <property type="entry name" value="AftD_N"/>
</dbReference>
<dbReference type="KEGG" id="cok:COCCU_12975"/>
<keyword evidence="2" id="KW-0472">Membrane</keyword>
<dbReference type="RefSeq" id="WP_156232072.1">
    <property type="nucleotide sequence ID" value="NZ_CP046455.1"/>
</dbReference>
<feature type="transmembrane region" description="Helical" evidence="2">
    <location>
        <begin position="330"/>
        <end position="358"/>
    </location>
</feature>
<feature type="transmembrane region" description="Helical" evidence="2">
    <location>
        <begin position="303"/>
        <end position="323"/>
    </location>
</feature>
<protein>
    <submittedName>
        <fullName evidence="4">Alpha-(1-&gt;3)-arabinofuranosyltransferase</fullName>
        <ecNumber evidence="4">2.4.2.47</ecNumber>
    </submittedName>
</protein>
<dbReference type="GO" id="GO:0016757">
    <property type="term" value="F:glycosyltransferase activity"/>
    <property type="evidence" value="ECO:0007669"/>
    <property type="project" value="UniProtKB-KW"/>
</dbReference>
<organism evidence="4 5">
    <name type="scientific">Corynebacterium occultum</name>
    <dbReference type="NCBI Taxonomy" id="2675219"/>
    <lineage>
        <taxon>Bacteria</taxon>
        <taxon>Bacillati</taxon>
        <taxon>Actinomycetota</taxon>
        <taxon>Actinomycetes</taxon>
        <taxon>Mycobacteriales</taxon>
        <taxon>Corynebacteriaceae</taxon>
        <taxon>Corynebacterium</taxon>
    </lineage>
</organism>
<name>A0A6B8W4K6_9CORY</name>
<feature type="transmembrane region" description="Helical" evidence="2">
    <location>
        <begin position="232"/>
        <end position="251"/>
    </location>
</feature>
<keyword evidence="4" id="KW-0808">Transferase</keyword>
<feature type="transmembrane region" description="Helical" evidence="2">
    <location>
        <begin position="1054"/>
        <end position="1074"/>
    </location>
</feature>